<dbReference type="Pfam" id="PF04052">
    <property type="entry name" value="TolB_N"/>
    <property type="match status" value="1"/>
</dbReference>
<dbReference type="Proteomes" id="UP000029629">
    <property type="component" value="Unassembled WGS sequence"/>
</dbReference>
<dbReference type="InterPro" id="IPR007195">
    <property type="entry name" value="TolB_N"/>
</dbReference>
<dbReference type="EMBL" id="JRNI01000001">
    <property type="protein sequence ID" value="KGF32598.1"/>
    <property type="molecule type" value="Genomic_DNA"/>
</dbReference>
<protein>
    <recommendedName>
        <fullName evidence="7">Tol-Pal system protein TolB</fullName>
    </recommendedName>
</protein>
<dbReference type="Pfam" id="PF07676">
    <property type="entry name" value="PD40"/>
    <property type="match status" value="5"/>
</dbReference>
<dbReference type="InterPro" id="IPR014167">
    <property type="entry name" value="Tol-Pal_TolB"/>
</dbReference>
<evidence type="ECO:0000256" key="2">
    <source>
        <dbReference type="ARBA" id="ARBA00009820"/>
    </source>
</evidence>
<dbReference type="AlphaFoldDB" id="A0A095ZD58"/>
<evidence type="ECO:0000256" key="3">
    <source>
        <dbReference type="ARBA" id="ARBA00022618"/>
    </source>
</evidence>
<comment type="similarity">
    <text evidence="2 7">Belongs to the TolB family.</text>
</comment>
<dbReference type="PANTHER" id="PTHR36842:SF1">
    <property type="entry name" value="PROTEIN TOLB"/>
    <property type="match status" value="1"/>
</dbReference>
<comment type="subcellular location">
    <subcellularLocation>
        <location evidence="1 7">Periplasm</location>
    </subcellularLocation>
</comment>
<comment type="function">
    <text evidence="7">Part of the Tol-Pal system, which plays a role in outer membrane invagination during cell division and is important for maintaining outer membrane integrity.</text>
</comment>
<proteinExistence type="inferred from homology"/>
<dbReference type="SUPFAM" id="SSF69304">
    <property type="entry name" value="Tricorn protease N-terminal domain"/>
    <property type="match status" value="1"/>
</dbReference>
<dbReference type="SUPFAM" id="SSF52964">
    <property type="entry name" value="TolB, N-terminal domain"/>
    <property type="match status" value="1"/>
</dbReference>
<sequence>MTSALFPRSTNRLRSTAYRLVGSLVTSVALSLGIGAAQAQLYVPLQSSGQENFKFPITVADFTGPNGKEIADIVAADLTRSGEFEVNRVEAVTSDSAGTPNWDAINALQIATPLAYGSSTGTTVNYGLVDPTQQSTIESKSVTGSNLRRQAHRVADAIYENQTGVRGIFSTRVAYVAGNQLYVADADGQGAQVVASSNSSIISPKWSPDGQKLAYVSFETGKPVVYVQNLATGGRTVAANFHGNNSAPAWSPDGSQLAVALSRSGLSNIFLISANGGDSARQITDSPEIDTEPYFFPNGSGIIFTSDRGGSPQIYRAGLGGGGASRITFNGSQNVSGAISPDGLKLVNSSMRGGAYSIALTNLGGGGDQLLTRGPNDLSPSFSANGVQILYVSGSNLALVNVDGTNQQIIPTSSGSISSAAWGPFVD</sequence>
<comment type="subunit">
    <text evidence="7">The Tol-Pal system is composed of five core proteins: the inner membrane proteins TolA, TolQ and TolR, the periplasmic protein TolB and the outer membrane protein Pal. They form a network linking the inner and outer membranes and the peptidoglycan layer.</text>
</comment>
<keyword evidence="4 7" id="KW-0732">Signal</keyword>
<dbReference type="HAMAP" id="MF_00671">
    <property type="entry name" value="TolB"/>
    <property type="match status" value="1"/>
</dbReference>
<organism evidence="9 10">
    <name type="scientific">Oligella urethralis DNF00040</name>
    <dbReference type="NCBI Taxonomy" id="1401065"/>
    <lineage>
        <taxon>Bacteria</taxon>
        <taxon>Pseudomonadati</taxon>
        <taxon>Pseudomonadota</taxon>
        <taxon>Betaproteobacteria</taxon>
        <taxon>Burkholderiales</taxon>
        <taxon>Alcaligenaceae</taxon>
        <taxon>Oligella</taxon>
    </lineage>
</organism>
<dbReference type="OrthoDB" id="9802240at2"/>
<dbReference type="GO" id="GO:0051301">
    <property type="term" value="P:cell division"/>
    <property type="evidence" value="ECO:0007669"/>
    <property type="project" value="UniProtKB-UniRule"/>
</dbReference>
<dbReference type="GO" id="GO:0042597">
    <property type="term" value="C:periplasmic space"/>
    <property type="evidence" value="ECO:0007669"/>
    <property type="project" value="UniProtKB-SubCell"/>
</dbReference>
<evidence type="ECO:0000313" key="10">
    <source>
        <dbReference type="Proteomes" id="UP000029629"/>
    </source>
</evidence>
<dbReference type="InterPro" id="IPR011042">
    <property type="entry name" value="6-blade_b-propeller_TolB-like"/>
</dbReference>
<evidence type="ECO:0000256" key="4">
    <source>
        <dbReference type="ARBA" id="ARBA00022729"/>
    </source>
</evidence>
<evidence type="ECO:0000259" key="8">
    <source>
        <dbReference type="Pfam" id="PF04052"/>
    </source>
</evidence>
<evidence type="ECO:0000256" key="5">
    <source>
        <dbReference type="ARBA" id="ARBA00022764"/>
    </source>
</evidence>
<evidence type="ECO:0000313" key="9">
    <source>
        <dbReference type="EMBL" id="KGF32598.1"/>
    </source>
</evidence>
<dbReference type="InterPro" id="IPR011659">
    <property type="entry name" value="WD40"/>
</dbReference>
<accession>A0A095ZD58</accession>
<keyword evidence="5 7" id="KW-0574">Periplasm</keyword>
<feature type="domain" description="TolB N-terminal" evidence="8">
    <location>
        <begin position="51"/>
        <end position="132"/>
    </location>
</feature>
<gene>
    <name evidence="7" type="primary">tolB</name>
    <name evidence="9" type="ORF">HMPREF2130_00140</name>
</gene>
<evidence type="ECO:0000256" key="6">
    <source>
        <dbReference type="ARBA" id="ARBA00023306"/>
    </source>
</evidence>
<dbReference type="RefSeq" id="WP_036556810.1">
    <property type="nucleotide sequence ID" value="NZ_JRNI01000001.1"/>
</dbReference>
<name>A0A095ZD58_9BURK</name>
<dbReference type="PANTHER" id="PTHR36842">
    <property type="entry name" value="PROTEIN TOLB HOMOLOG"/>
    <property type="match status" value="1"/>
</dbReference>
<evidence type="ECO:0000256" key="7">
    <source>
        <dbReference type="HAMAP-Rule" id="MF_00671"/>
    </source>
</evidence>
<evidence type="ECO:0000256" key="1">
    <source>
        <dbReference type="ARBA" id="ARBA00004418"/>
    </source>
</evidence>
<keyword evidence="6 7" id="KW-0131">Cell cycle</keyword>
<dbReference type="eggNOG" id="COG0823">
    <property type="taxonomic scope" value="Bacteria"/>
</dbReference>
<comment type="caution">
    <text evidence="9">The sequence shown here is derived from an EMBL/GenBank/DDBJ whole genome shotgun (WGS) entry which is preliminary data.</text>
</comment>
<dbReference type="NCBIfam" id="TIGR02800">
    <property type="entry name" value="propeller_TolB"/>
    <property type="match status" value="1"/>
</dbReference>
<keyword evidence="3 7" id="KW-0132">Cell division</keyword>
<reference evidence="9 10" key="1">
    <citation type="submission" date="2014-07" db="EMBL/GenBank/DDBJ databases">
        <authorList>
            <person name="McCorrison J."/>
            <person name="Sanka R."/>
            <person name="Torralba M."/>
            <person name="Gillis M."/>
            <person name="Haft D.H."/>
            <person name="Methe B."/>
            <person name="Sutton G."/>
            <person name="Nelson K.E."/>
        </authorList>
    </citation>
    <scope>NUCLEOTIDE SEQUENCE [LARGE SCALE GENOMIC DNA]</scope>
    <source>
        <strain evidence="9 10">DNF00040</strain>
    </source>
</reference>
<keyword evidence="10" id="KW-1185">Reference proteome</keyword>
<dbReference type="Gene3D" id="3.40.50.10070">
    <property type="entry name" value="TolB, N-terminal domain"/>
    <property type="match status" value="1"/>
</dbReference>
<dbReference type="Gene3D" id="2.120.10.30">
    <property type="entry name" value="TolB, C-terminal domain"/>
    <property type="match status" value="1"/>
</dbReference>
<dbReference type="GO" id="GO:0017038">
    <property type="term" value="P:protein import"/>
    <property type="evidence" value="ECO:0007669"/>
    <property type="project" value="InterPro"/>
</dbReference>